<organism evidence="1 2">
    <name type="scientific">Rubroshorea leprosula</name>
    <dbReference type="NCBI Taxonomy" id="152421"/>
    <lineage>
        <taxon>Eukaryota</taxon>
        <taxon>Viridiplantae</taxon>
        <taxon>Streptophyta</taxon>
        <taxon>Embryophyta</taxon>
        <taxon>Tracheophyta</taxon>
        <taxon>Spermatophyta</taxon>
        <taxon>Magnoliopsida</taxon>
        <taxon>eudicotyledons</taxon>
        <taxon>Gunneridae</taxon>
        <taxon>Pentapetalae</taxon>
        <taxon>rosids</taxon>
        <taxon>malvids</taxon>
        <taxon>Malvales</taxon>
        <taxon>Dipterocarpaceae</taxon>
        <taxon>Rubroshorea</taxon>
    </lineage>
</organism>
<reference evidence="1 2" key="1">
    <citation type="journal article" date="2021" name="Commun. Biol.">
        <title>The genome of Shorea leprosula (Dipterocarpaceae) highlights the ecological relevance of drought in aseasonal tropical rainforests.</title>
        <authorList>
            <person name="Ng K.K.S."/>
            <person name="Kobayashi M.J."/>
            <person name="Fawcett J.A."/>
            <person name="Hatakeyama M."/>
            <person name="Paape T."/>
            <person name="Ng C.H."/>
            <person name="Ang C.C."/>
            <person name="Tnah L.H."/>
            <person name="Lee C.T."/>
            <person name="Nishiyama T."/>
            <person name="Sese J."/>
            <person name="O'Brien M.J."/>
            <person name="Copetti D."/>
            <person name="Mohd Noor M.I."/>
            <person name="Ong R.C."/>
            <person name="Putra M."/>
            <person name="Sireger I.Z."/>
            <person name="Indrioko S."/>
            <person name="Kosugi Y."/>
            <person name="Izuno A."/>
            <person name="Isagi Y."/>
            <person name="Lee S.L."/>
            <person name="Shimizu K.K."/>
        </authorList>
    </citation>
    <scope>NUCLEOTIDE SEQUENCE [LARGE SCALE GENOMIC DNA]</scope>
    <source>
        <strain evidence="1">214</strain>
    </source>
</reference>
<evidence type="ECO:0000313" key="1">
    <source>
        <dbReference type="EMBL" id="GKU91014.1"/>
    </source>
</evidence>
<protein>
    <submittedName>
        <fullName evidence="1">Uncharacterized protein</fullName>
    </submittedName>
</protein>
<proteinExistence type="predicted"/>
<accession>A0AAV5I0U7</accession>
<evidence type="ECO:0000313" key="2">
    <source>
        <dbReference type="Proteomes" id="UP001054252"/>
    </source>
</evidence>
<keyword evidence="2" id="KW-1185">Reference proteome</keyword>
<dbReference type="EMBL" id="BPVZ01000004">
    <property type="protein sequence ID" value="GKU91014.1"/>
    <property type="molecule type" value="Genomic_DNA"/>
</dbReference>
<comment type="caution">
    <text evidence="1">The sequence shown here is derived from an EMBL/GenBank/DDBJ whole genome shotgun (WGS) entry which is preliminary data.</text>
</comment>
<dbReference type="Proteomes" id="UP001054252">
    <property type="component" value="Unassembled WGS sequence"/>
</dbReference>
<sequence>MKIFKAEEYNASTAYYWEPFILESNSNHATNHYSETAGEP</sequence>
<gene>
    <name evidence="1" type="ORF">SLEP1_g4944</name>
</gene>
<dbReference type="AlphaFoldDB" id="A0AAV5I0U7"/>
<name>A0AAV5I0U7_9ROSI</name>